<reference evidence="2" key="1">
    <citation type="submission" date="2022-10" db="EMBL/GenBank/DDBJ databases">
        <authorList>
            <person name="Chen Y."/>
            <person name="Dougan E. K."/>
            <person name="Chan C."/>
            <person name="Rhodes N."/>
            <person name="Thang M."/>
        </authorList>
    </citation>
    <scope>NUCLEOTIDE SEQUENCE</scope>
</reference>
<gene>
    <name evidence="2" type="ORF">C1SCF055_LOCUS30838</name>
</gene>
<evidence type="ECO:0000256" key="1">
    <source>
        <dbReference type="SAM" id="MobiDB-lite"/>
    </source>
</evidence>
<accession>A0A9P1GC99</accession>
<dbReference type="AlphaFoldDB" id="A0A9P1GC99"/>
<feature type="region of interest" description="Disordered" evidence="1">
    <location>
        <begin position="349"/>
        <end position="384"/>
    </location>
</feature>
<dbReference type="OrthoDB" id="425458at2759"/>
<dbReference type="EMBL" id="CAMXCT020003557">
    <property type="protein sequence ID" value="CAL1158458.1"/>
    <property type="molecule type" value="Genomic_DNA"/>
</dbReference>
<protein>
    <submittedName>
        <fullName evidence="2">Uncharacterized protein</fullName>
    </submittedName>
</protein>
<evidence type="ECO:0000313" key="3">
    <source>
        <dbReference type="EMBL" id="CAL4792395.1"/>
    </source>
</evidence>
<evidence type="ECO:0000313" key="2">
    <source>
        <dbReference type="EMBL" id="CAI4005083.1"/>
    </source>
</evidence>
<reference evidence="3 4" key="2">
    <citation type="submission" date="2024-05" db="EMBL/GenBank/DDBJ databases">
        <authorList>
            <person name="Chen Y."/>
            <person name="Shah S."/>
            <person name="Dougan E. K."/>
            <person name="Thang M."/>
            <person name="Chan C."/>
        </authorList>
    </citation>
    <scope>NUCLEOTIDE SEQUENCE [LARGE SCALE GENOMIC DNA]</scope>
</reference>
<sequence>MFLPKGFGAHRSGLKVLFEEGCILTDAAEGTFAHHVLKFLRKTKIMYFQETALILEGQSGGNKTQLLFQPLQRIRLLVSSMKQMAQCLRPAGSWERRFVAYRLPPPVDSQVELKAIWAHAGWNPDDTWAEWTRLLPVALVKHQHGLSVQQSWAQASADFPEWKLARQAVTLLLAFSASSAITERTLKELSRQETAQRARMLNSTEEDILLAWQAPKEEQVAHRTTDSFGNKSLRPKNKYLPLLLKDYILKFGNRKCQRAPKQRRDAGLKKDPALLQQQREARGGAEILRSREACVSALESMPEADRIALLENSVAGGPVPALKTKDMEALQTPAFDKVIAAGEDAKKRRLSASSQAGTAEPPAKRSKGWQPRWSSQRGSVRADPSNIPGGLAFIKATGDIERAAGILEKVGFKPEPFSVASLSYEAFVEAASALTSRRACGHVIVVDNLAQAASVTALRALAQLLGCFMCELSAVLAVPDAGPAGLQYATAYNARPRHVAISKSFAAAVPDLGIVLALVSKLPGSKLRVASDPNDLHREYQDYKTKRGSGSRPWLSLRVGVTTDELNALASKRKKYPNLYCGKSDFINFLSGGVVSDAVCPGKW</sequence>
<proteinExistence type="predicted"/>
<dbReference type="EMBL" id="CAMXCT030003557">
    <property type="protein sequence ID" value="CAL4792395.1"/>
    <property type="molecule type" value="Genomic_DNA"/>
</dbReference>
<comment type="caution">
    <text evidence="2">The sequence shown here is derived from an EMBL/GenBank/DDBJ whole genome shotgun (WGS) entry which is preliminary data.</text>
</comment>
<organism evidence="2">
    <name type="scientific">Cladocopium goreaui</name>
    <dbReference type="NCBI Taxonomy" id="2562237"/>
    <lineage>
        <taxon>Eukaryota</taxon>
        <taxon>Sar</taxon>
        <taxon>Alveolata</taxon>
        <taxon>Dinophyceae</taxon>
        <taxon>Suessiales</taxon>
        <taxon>Symbiodiniaceae</taxon>
        <taxon>Cladocopium</taxon>
    </lineage>
</organism>
<keyword evidence="4" id="KW-1185">Reference proteome</keyword>
<dbReference type="Proteomes" id="UP001152797">
    <property type="component" value="Unassembled WGS sequence"/>
</dbReference>
<evidence type="ECO:0000313" key="4">
    <source>
        <dbReference type="Proteomes" id="UP001152797"/>
    </source>
</evidence>
<dbReference type="EMBL" id="CAMXCT010003557">
    <property type="protein sequence ID" value="CAI4005083.1"/>
    <property type="molecule type" value="Genomic_DNA"/>
</dbReference>
<name>A0A9P1GC99_9DINO</name>